<keyword evidence="1" id="KW-0378">Hydrolase</keyword>
<comment type="caution">
    <text evidence="3">The sequence shown here is derived from an EMBL/GenBank/DDBJ whole genome shotgun (WGS) entry which is preliminary data.</text>
</comment>
<dbReference type="PANTHER" id="PTHR34853">
    <property type="match status" value="1"/>
</dbReference>
<dbReference type="SUPFAM" id="SSF53474">
    <property type="entry name" value="alpha/beta-Hydrolases"/>
    <property type="match status" value="1"/>
</dbReference>
<evidence type="ECO:0000313" key="4">
    <source>
        <dbReference type="Proteomes" id="UP001610432"/>
    </source>
</evidence>
<protein>
    <submittedName>
        <fullName evidence="3">Secretory lipase-domain-containing protein</fullName>
    </submittedName>
</protein>
<keyword evidence="2" id="KW-0732">Signal</keyword>
<dbReference type="PANTHER" id="PTHR34853:SF5">
    <property type="entry name" value="LIP-DOMAIN-CONTAINING PROTEIN-RELATED"/>
    <property type="match status" value="1"/>
</dbReference>
<feature type="signal peptide" evidence="2">
    <location>
        <begin position="1"/>
        <end position="19"/>
    </location>
</feature>
<feature type="chain" id="PRO_5045016008" evidence="2">
    <location>
        <begin position="20"/>
        <end position="432"/>
    </location>
</feature>
<dbReference type="Gene3D" id="1.10.260.130">
    <property type="match status" value="1"/>
</dbReference>
<dbReference type="InterPro" id="IPR029058">
    <property type="entry name" value="AB_hydrolase_fold"/>
</dbReference>
<dbReference type="EMBL" id="JBFXLQ010000004">
    <property type="protein sequence ID" value="KAL2871244.1"/>
    <property type="molecule type" value="Genomic_DNA"/>
</dbReference>
<dbReference type="PIRSF" id="PIRSF029171">
    <property type="entry name" value="Esterase_LipA"/>
    <property type="match status" value="1"/>
</dbReference>
<evidence type="ECO:0000256" key="2">
    <source>
        <dbReference type="PIRNR" id="PIRNR029171"/>
    </source>
</evidence>
<reference evidence="3 4" key="1">
    <citation type="submission" date="2024-07" db="EMBL/GenBank/DDBJ databases">
        <title>Section-level genome sequencing and comparative genomics of Aspergillus sections Usti and Cavernicolus.</title>
        <authorList>
            <consortium name="Lawrence Berkeley National Laboratory"/>
            <person name="Nybo J.L."/>
            <person name="Vesth T.C."/>
            <person name="Theobald S."/>
            <person name="Frisvad J.C."/>
            <person name="Larsen T.O."/>
            <person name="Kjaerboelling I."/>
            <person name="Rothschild-Mancinelli K."/>
            <person name="Lyhne E.K."/>
            <person name="Kogle M.E."/>
            <person name="Barry K."/>
            <person name="Clum A."/>
            <person name="Na H."/>
            <person name="Ledsgaard L."/>
            <person name="Lin J."/>
            <person name="Lipzen A."/>
            <person name="Kuo A."/>
            <person name="Riley R."/>
            <person name="Mondo S."/>
            <person name="Labutti K."/>
            <person name="Haridas S."/>
            <person name="Pangalinan J."/>
            <person name="Salamov A.A."/>
            <person name="Simmons B.A."/>
            <person name="Magnuson J.K."/>
            <person name="Chen J."/>
            <person name="Drula E."/>
            <person name="Henrissat B."/>
            <person name="Wiebenga A."/>
            <person name="Lubbers R.J."/>
            <person name="Gomes A.C."/>
            <person name="Macurrencykelacurrency M.R."/>
            <person name="Stajich J."/>
            <person name="Grigoriev I.V."/>
            <person name="Mortensen U.H."/>
            <person name="De Vries R.P."/>
            <person name="Baker S.E."/>
            <person name="Andersen M.R."/>
        </authorList>
    </citation>
    <scope>NUCLEOTIDE SEQUENCE [LARGE SCALE GENOMIC DNA]</scope>
    <source>
        <strain evidence="3 4">CBS 449.75</strain>
    </source>
</reference>
<dbReference type="InterPro" id="IPR005152">
    <property type="entry name" value="Lipase_secreted"/>
</dbReference>
<gene>
    <name evidence="3" type="ORF">BJX67DRAFT_377843</name>
</gene>
<dbReference type="RefSeq" id="XP_070890223.1">
    <property type="nucleotide sequence ID" value="XM_071032216.1"/>
</dbReference>
<dbReference type="Pfam" id="PF03583">
    <property type="entry name" value="LIP"/>
    <property type="match status" value="1"/>
</dbReference>
<accession>A0ABR4M3T7</accession>
<keyword evidence="4" id="KW-1185">Reference proteome</keyword>
<name>A0ABR4M3T7_9EURO</name>
<sequence>MVSPHFLLALSSALTLVPARPLSAPAPLPPSEDPWYTAPEGYEDAAPGTILRIRPAADSLVTAIGANVSSIYNILYATTDSFDKPSFAVTTLLIPSKPAGKNGTRLLSYQIPYNTVNLDYSPSYALETQFASAFSDIGPALGRGWFVNIPDFEGPKASFSVSVEAAHATLDSLRAVLAAGQGLQPGSHTRIALWGYSGGSIPSEFAAEIAQLYAPEINLSGTAIGGLVANMTHALEVTNAKSYAGLAPLVTLGLATRYPEVQSYLDKNLKPSGRYNATMFNSAAQMATFDAFGAFVNQSIGDYFMTGNEWLYATDLEAAVKRNWQMGKFVFAPTAPMYVYKAIHDELSPVEDTDVVIQKYCDNGANILYERNTVGTHQDEYVRGNARAWAWLVSVLDESYEEVYDSAGCTIRDVTIDGATTPGGSMMAGVPF</sequence>
<proteinExistence type="inferred from homology"/>
<dbReference type="GeneID" id="98147288"/>
<evidence type="ECO:0000256" key="1">
    <source>
        <dbReference type="ARBA" id="ARBA00022801"/>
    </source>
</evidence>
<comment type="similarity">
    <text evidence="2">Belongs to the AB hydrolase superfamily. Lipase family.</text>
</comment>
<evidence type="ECO:0000313" key="3">
    <source>
        <dbReference type="EMBL" id="KAL2871244.1"/>
    </source>
</evidence>
<dbReference type="Proteomes" id="UP001610432">
    <property type="component" value="Unassembled WGS sequence"/>
</dbReference>
<dbReference type="Gene3D" id="3.40.50.1820">
    <property type="entry name" value="alpha/beta hydrolase"/>
    <property type="match status" value="1"/>
</dbReference>
<organism evidence="3 4">
    <name type="scientific">Aspergillus lucknowensis</name>
    <dbReference type="NCBI Taxonomy" id="176173"/>
    <lineage>
        <taxon>Eukaryota</taxon>
        <taxon>Fungi</taxon>
        <taxon>Dikarya</taxon>
        <taxon>Ascomycota</taxon>
        <taxon>Pezizomycotina</taxon>
        <taxon>Eurotiomycetes</taxon>
        <taxon>Eurotiomycetidae</taxon>
        <taxon>Eurotiales</taxon>
        <taxon>Aspergillaceae</taxon>
        <taxon>Aspergillus</taxon>
        <taxon>Aspergillus subgen. Nidulantes</taxon>
    </lineage>
</organism>